<evidence type="ECO:0000313" key="4">
    <source>
        <dbReference type="Proteomes" id="UP000193900"/>
    </source>
</evidence>
<accession>A0A1Y5U0F8</accession>
<reference evidence="3 4" key="1">
    <citation type="submission" date="2017-03" db="EMBL/GenBank/DDBJ databases">
        <authorList>
            <person name="Afonso C.L."/>
            <person name="Miller P.J."/>
            <person name="Scott M.A."/>
            <person name="Spackman E."/>
            <person name="Goraichik I."/>
            <person name="Dimitrov K.M."/>
            <person name="Suarez D.L."/>
            <person name="Swayne D.E."/>
        </authorList>
    </citation>
    <scope>NUCLEOTIDE SEQUENCE [LARGE SCALE GENOMIC DNA]</scope>
    <source>
        <strain evidence="3 4">CECT 7023</strain>
    </source>
</reference>
<gene>
    <name evidence="3" type="ORF">ROA7023_04378</name>
</gene>
<dbReference type="InterPro" id="IPR042150">
    <property type="entry name" value="MmRce1-like"/>
</dbReference>
<dbReference type="GO" id="GO:0080120">
    <property type="term" value="P:CAAX-box protein maturation"/>
    <property type="evidence" value="ECO:0007669"/>
    <property type="project" value="UniProtKB-ARBA"/>
</dbReference>
<feature type="transmembrane region" description="Helical" evidence="1">
    <location>
        <begin position="40"/>
        <end position="58"/>
    </location>
</feature>
<dbReference type="GO" id="GO:0006508">
    <property type="term" value="P:proteolysis"/>
    <property type="evidence" value="ECO:0007669"/>
    <property type="project" value="UniProtKB-KW"/>
</dbReference>
<feature type="transmembrane region" description="Helical" evidence="1">
    <location>
        <begin position="117"/>
        <end position="135"/>
    </location>
</feature>
<dbReference type="PANTHER" id="PTHR35797:SF1">
    <property type="entry name" value="PROTEASE"/>
    <property type="match status" value="1"/>
</dbReference>
<keyword evidence="3" id="KW-0378">Hydrolase</keyword>
<protein>
    <submittedName>
        <fullName evidence="3">CAAX amino terminal protease self-immunity</fullName>
    </submittedName>
</protein>
<name>A0A1Y5U0F8_9RHOB</name>
<dbReference type="RefSeq" id="WP_085881064.1">
    <property type="nucleotide sequence ID" value="NZ_FWFZ01000052.1"/>
</dbReference>
<dbReference type="Proteomes" id="UP000193900">
    <property type="component" value="Unassembled WGS sequence"/>
</dbReference>
<dbReference type="AlphaFoldDB" id="A0A1Y5U0F8"/>
<dbReference type="PANTHER" id="PTHR35797">
    <property type="entry name" value="PROTEASE-RELATED"/>
    <property type="match status" value="1"/>
</dbReference>
<dbReference type="GO" id="GO:0004175">
    <property type="term" value="F:endopeptidase activity"/>
    <property type="evidence" value="ECO:0007669"/>
    <property type="project" value="UniProtKB-ARBA"/>
</dbReference>
<feature type="transmembrane region" description="Helical" evidence="1">
    <location>
        <begin position="188"/>
        <end position="207"/>
    </location>
</feature>
<keyword evidence="3" id="KW-0645">Protease</keyword>
<evidence type="ECO:0000256" key="1">
    <source>
        <dbReference type="SAM" id="Phobius"/>
    </source>
</evidence>
<dbReference type="OrthoDB" id="3693644at2"/>
<evidence type="ECO:0000259" key="2">
    <source>
        <dbReference type="Pfam" id="PF02517"/>
    </source>
</evidence>
<dbReference type="InterPro" id="IPR003675">
    <property type="entry name" value="Rce1/LyrA-like_dom"/>
</dbReference>
<evidence type="ECO:0000313" key="3">
    <source>
        <dbReference type="EMBL" id="SLN77362.1"/>
    </source>
</evidence>
<organism evidence="3 4">
    <name type="scientific">Roseisalinus antarcticus</name>
    <dbReference type="NCBI Taxonomy" id="254357"/>
    <lineage>
        <taxon>Bacteria</taxon>
        <taxon>Pseudomonadati</taxon>
        <taxon>Pseudomonadota</taxon>
        <taxon>Alphaproteobacteria</taxon>
        <taxon>Rhodobacterales</taxon>
        <taxon>Roseobacteraceae</taxon>
        <taxon>Roseisalinus</taxon>
    </lineage>
</organism>
<keyword evidence="1" id="KW-0812">Transmembrane</keyword>
<keyword evidence="4" id="KW-1185">Reference proteome</keyword>
<feature type="domain" description="CAAX prenyl protease 2/Lysostaphin resistance protein A-like" evidence="2">
    <location>
        <begin position="122"/>
        <end position="226"/>
    </location>
</feature>
<keyword evidence="1" id="KW-1133">Transmembrane helix</keyword>
<keyword evidence="1" id="KW-0472">Membrane</keyword>
<dbReference type="Pfam" id="PF02517">
    <property type="entry name" value="Rce1-like"/>
    <property type="match status" value="1"/>
</dbReference>
<feature type="transmembrane region" description="Helical" evidence="1">
    <location>
        <begin position="156"/>
        <end position="176"/>
    </location>
</feature>
<dbReference type="EMBL" id="FWFZ01000052">
    <property type="protein sequence ID" value="SLN77362.1"/>
    <property type="molecule type" value="Genomic_DNA"/>
</dbReference>
<proteinExistence type="predicted"/>
<feature type="transmembrane region" description="Helical" evidence="1">
    <location>
        <begin position="79"/>
        <end position="105"/>
    </location>
</feature>
<sequence length="265" mass="29068">MSVAAYRPFAFLATALAWTWAFWSVPALTGLEPWSGKGRWLIYLGGVGPLLAGLWFQHRHSAGRGLRDLWQRLVQPGRAPLWLWAATLLLIPALSLLAHGLLMLGGGTGPTLALPGATWPAALGYAAFIFLLGPLPEEIGWRGYGLDALLVRHDPVVASIILGAAWGAWHLPLLAMDGYYDDFGGPPVLWLFLWSILMKTLIMTWGYLASDRSLLLMVVFHFMINAAGEVLPRSAEVETVFQFLLTAVALAAALHLRSNWHAARR</sequence>